<proteinExistence type="predicted"/>
<evidence type="ECO:0000256" key="1">
    <source>
        <dbReference type="SAM" id="MobiDB-lite"/>
    </source>
</evidence>
<dbReference type="AlphaFoldDB" id="A0A2W5Y9E2"/>
<dbReference type="EMBL" id="QKWH01000001">
    <property type="protein sequence ID" value="PZR55264.1"/>
    <property type="molecule type" value="Genomic_DNA"/>
</dbReference>
<feature type="compositionally biased region" description="Basic and acidic residues" evidence="1">
    <location>
        <begin position="51"/>
        <end position="61"/>
    </location>
</feature>
<dbReference type="RefSeq" id="WP_111249628.1">
    <property type="nucleotide sequence ID" value="NZ_QKWH01000001.1"/>
</dbReference>
<feature type="region of interest" description="Disordered" evidence="1">
    <location>
        <begin position="33"/>
        <end position="61"/>
    </location>
</feature>
<name>A0A2W5Y9E2_9MICO</name>
<protein>
    <submittedName>
        <fullName evidence="2">Uncharacterized protein</fullName>
    </submittedName>
</protein>
<comment type="caution">
    <text evidence="2">The sequence shown here is derived from an EMBL/GenBank/DDBJ whole genome shotgun (WGS) entry which is preliminary data.</text>
</comment>
<dbReference type="Proteomes" id="UP000248783">
    <property type="component" value="Unassembled WGS sequence"/>
</dbReference>
<reference evidence="2 3" key="1">
    <citation type="submission" date="2018-06" db="EMBL/GenBank/DDBJ databases">
        <title>Whole genome sequencing of a novel hydrocarbon degrading bacterial strain, PW21 isolated from oil contaminated produced water sample.</title>
        <authorList>
            <person name="Nagkirti P."/>
            <person name="Shaikh A."/>
            <person name="Gowdaman V."/>
            <person name="Engineer A.E."/>
            <person name="Dagar S."/>
            <person name="Dhakephalkar P.K."/>
        </authorList>
    </citation>
    <scope>NUCLEOTIDE SEQUENCE [LARGE SCALE GENOMIC DNA]</scope>
    <source>
        <strain evidence="2 3">PW21</strain>
    </source>
</reference>
<sequence>MSHDTHVSVKTGLAREGGWLYTARAHCSTCGWAGPHHQHRKRTLAAQSAHTDLRNHEEARP</sequence>
<keyword evidence="3" id="KW-1185">Reference proteome</keyword>
<organism evidence="2 3">
    <name type="scientific">Xylanimonas oleitrophica</name>
    <dbReference type="NCBI Taxonomy" id="2607479"/>
    <lineage>
        <taxon>Bacteria</taxon>
        <taxon>Bacillati</taxon>
        <taxon>Actinomycetota</taxon>
        <taxon>Actinomycetes</taxon>
        <taxon>Micrococcales</taxon>
        <taxon>Promicromonosporaceae</taxon>
        <taxon>Xylanimonas</taxon>
    </lineage>
</organism>
<gene>
    <name evidence="2" type="ORF">DNL40_02520</name>
</gene>
<evidence type="ECO:0000313" key="2">
    <source>
        <dbReference type="EMBL" id="PZR55264.1"/>
    </source>
</evidence>
<accession>A0A2W5Y9E2</accession>
<evidence type="ECO:0000313" key="3">
    <source>
        <dbReference type="Proteomes" id="UP000248783"/>
    </source>
</evidence>